<comment type="caution">
    <text evidence="1">The sequence shown here is derived from an EMBL/GenBank/DDBJ whole genome shotgun (WGS) entry which is preliminary data.</text>
</comment>
<accession>A0A2N5J1Q0</accession>
<dbReference type="OrthoDB" id="6960201at2"/>
<sequence>MDPIQHILIMVGDSPAPLNATVFMDETHPFETAAYHINLIRQANLTDTFIARMSGKSIARAEIGRWHGRQRVPRRDPLRYHLDSCQTTRQCHLEHMRFIDYDNTLKRIAEAVSESQ</sequence>
<proteinExistence type="predicted"/>
<reference evidence="1 2" key="1">
    <citation type="submission" date="2017-07" db="EMBL/GenBank/DDBJ databases">
        <title>Bifidobacterium novel species.</title>
        <authorList>
            <person name="Lugli G.A."/>
            <person name="Milani C."/>
            <person name="Duranti S."/>
            <person name="Mangifesta M."/>
        </authorList>
    </citation>
    <scope>NUCLEOTIDE SEQUENCE [LARGE SCALE GENOMIC DNA]</scope>
    <source>
        <strain evidence="2">Goo31D</strain>
    </source>
</reference>
<dbReference type="Proteomes" id="UP000234935">
    <property type="component" value="Unassembled WGS sequence"/>
</dbReference>
<dbReference type="AlphaFoldDB" id="A0A2N5J1Q0"/>
<organism evidence="1 2">
    <name type="scientific">Bifidobacterium anseris</name>
    <dbReference type="NCBI Taxonomy" id="2020963"/>
    <lineage>
        <taxon>Bacteria</taxon>
        <taxon>Bacillati</taxon>
        <taxon>Actinomycetota</taxon>
        <taxon>Actinomycetes</taxon>
        <taxon>Bifidobacteriales</taxon>
        <taxon>Bifidobacteriaceae</taxon>
        <taxon>Bifidobacterium</taxon>
    </lineage>
</organism>
<name>A0A2N5J1Q0_9BIFI</name>
<dbReference type="EMBL" id="NMYC01000001">
    <property type="protein sequence ID" value="PLS28135.1"/>
    <property type="molecule type" value="Genomic_DNA"/>
</dbReference>
<evidence type="ECO:0000313" key="1">
    <source>
        <dbReference type="EMBL" id="PLS28135.1"/>
    </source>
</evidence>
<evidence type="ECO:0000313" key="2">
    <source>
        <dbReference type="Proteomes" id="UP000234935"/>
    </source>
</evidence>
<keyword evidence="2" id="KW-1185">Reference proteome</keyword>
<gene>
    <name evidence="1" type="ORF">CGZ88_0297</name>
</gene>
<dbReference type="RefSeq" id="WP_026644990.1">
    <property type="nucleotide sequence ID" value="NZ_NMYC01000001.1"/>
</dbReference>
<protein>
    <submittedName>
        <fullName evidence="1">Uncharacterized protein</fullName>
    </submittedName>
</protein>